<name>X6LIX5_RETFI</name>
<dbReference type="EMBL" id="ASPP01040349">
    <property type="protein sequence ID" value="ETO00670.1"/>
    <property type="molecule type" value="Genomic_DNA"/>
</dbReference>
<sequence>MKFMFTQSQIFKLLLFELSKAIANLKIRNKHIQNKKSCVKLHLLFQHRISFFIFKHSLQLQKKLTTVFKDVIENPLEKKRLFWTSCFKKFLSSLKEITYIVKILFSCRQKHFRKHLSLLSKGKKVQYLPFYIIKQDLKKKNKMTTLGNKKQTSTQLALVNFSTSFQKIYCFFNILFIVCKL</sequence>
<dbReference type="Proteomes" id="UP000023152">
    <property type="component" value="Unassembled WGS sequence"/>
</dbReference>
<proteinExistence type="predicted"/>
<keyword evidence="2" id="KW-1185">Reference proteome</keyword>
<gene>
    <name evidence="1" type="ORF">RFI_36770</name>
</gene>
<reference evidence="1 2" key="1">
    <citation type="journal article" date="2013" name="Curr. Biol.">
        <title>The Genome of the Foraminiferan Reticulomyxa filosa.</title>
        <authorList>
            <person name="Glockner G."/>
            <person name="Hulsmann N."/>
            <person name="Schleicher M."/>
            <person name="Noegel A.A."/>
            <person name="Eichinger L."/>
            <person name="Gallinger C."/>
            <person name="Pawlowski J."/>
            <person name="Sierra R."/>
            <person name="Euteneuer U."/>
            <person name="Pillet L."/>
            <person name="Moustafa A."/>
            <person name="Platzer M."/>
            <person name="Groth M."/>
            <person name="Szafranski K."/>
            <person name="Schliwa M."/>
        </authorList>
    </citation>
    <scope>NUCLEOTIDE SEQUENCE [LARGE SCALE GENOMIC DNA]</scope>
</reference>
<accession>X6LIX5</accession>
<comment type="caution">
    <text evidence="1">The sequence shown here is derived from an EMBL/GenBank/DDBJ whole genome shotgun (WGS) entry which is preliminary data.</text>
</comment>
<protein>
    <submittedName>
        <fullName evidence="1">Uncharacterized protein</fullName>
    </submittedName>
</protein>
<evidence type="ECO:0000313" key="1">
    <source>
        <dbReference type="EMBL" id="ETO00670.1"/>
    </source>
</evidence>
<evidence type="ECO:0000313" key="2">
    <source>
        <dbReference type="Proteomes" id="UP000023152"/>
    </source>
</evidence>
<dbReference type="AlphaFoldDB" id="X6LIX5"/>
<organism evidence="1 2">
    <name type="scientific">Reticulomyxa filosa</name>
    <dbReference type="NCBI Taxonomy" id="46433"/>
    <lineage>
        <taxon>Eukaryota</taxon>
        <taxon>Sar</taxon>
        <taxon>Rhizaria</taxon>
        <taxon>Retaria</taxon>
        <taxon>Foraminifera</taxon>
        <taxon>Monothalamids</taxon>
        <taxon>Reticulomyxidae</taxon>
        <taxon>Reticulomyxa</taxon>
    </lineage>
</organism>